<proteinExistence type="predicted"/>
<sequence>MAAVVRGSEINEENQFIDFRLITRSGKNHAFIPLRQQPQSGSVEPDTNMIIGPTKQQSRKGQC</sequence>
<dbReference type="EMBL" id="LVIE01000168">
    <property type="protein sequence ID" value="OHT23966.1"/>
    <property type="molecule type" value="Genomic_DNA"/>
</dbReference>
<reference evidence="2 3" key="1">
    <citation type="submission" date="2016-03" db="EMBL/GenBank/DDBJ databases">
        <title>Genome sequence of Providencia stuartii strain, isolated from the salivary glands of larval Lucilia sericata.</title>
        <authorList>
            <person name="Yuan Y."/>
            <person name="Zhang Y."/>
            <person name="Fu S."/>
            <person name="Crippen T.L."/>
            <person name="Visi D."/>
            <person name="Benbow M.E."/>
            <person name="Allen M."/>
            <person name="Tomberlin J.K."/>
            <person name="Sze S.-H."/>
            <person name="Tarone A.M."/>
        </authorList>
    </citation>
    <scope>NUCLEOTIDE SEQUENCE [LARGE SCALE GENOMIC DNA]</scope>
    <source>
        <strain evidence="2 3">Crippen</strain>
    </source>
</reference>
<protein>
    <submittedName>
        <fullName evidence="2">Uncharacterized protein</fullName>
    </submittedName>
</protein>
<organism evidence="2 3">
    <name type="scientific">Providencia stuartii</name>
    <dbReference type="NCBI Taxonomy" id="588"/>
    <lineage>
        <taxon>Bacteria</taxon>
        <taxon>Pseudomonadati</taxon>
        <taxon>Pseudomonadota</taxon>
        <taxon>Gammaproteobacteria</taxon>
        <taxon>Enterobacterales</taxon>
        <taxon>Morganellaceae</taxon>
        <taxon>Providencia</taxon>
    </lineage>
</organism>
<dbReference type="AlphaFoldDB" id="A0A1S1HRD2"/>
<keyword evidence="3" id="KW-1185">Reference proteome</keyword>
<evidence type="ECO:0000256" key="1">
    <source>
        <dbReference type="SAM" id="MobiDB-lite"/>
    </source>
</evidence>
<feature type="compositionally biased region" description="Polar residues" evidence="1">
    <location>
        <begin position="54"/>
        <end position="63"/>
    </location>
</feature>
<evidence type="ECO:0000313" key="3">
    <source>
        <dbReference type="Proteomes" id="UP000179588"/>
    </source>
</evidence>
<comment type="caution">
    <text evidence="2">The sequence shown here is derived from an EMBL/GenBank/DDBJ whole genome shotgun (WGS) entry which is preliminary data.</text>
</comment>
<gene>
    <name evidence="2" type="ORF">A3Q29_04660</name>
</gene>
<feature type="region of interest" description="Disordered" evidence="1">
    <location>
        <begin position="36"/>
        <end position="63"/>
    </location>
</feature>
<dbReference type="Proteomes" id="UP000179588">
    <property type="component" value="Unassembled WGS sequence"/>
</dbReference>
<accession>A0A1S1HRD2</accession>
<name>A0A1S1HRD2_PROST</name>
<evidence type="ECO:0000313" key="2">
    <source>
        <dbReference type="EMBL" id="OHT23966.1"/>
    </source>
</evidence>